<gene>
    <name evidence="3" type="ORF">SH580_16610</name>
</gene>
<dbReference type="PANTHER" id="PTHR12631:SF10">
    <property type="entry name" value="BETA-XYLOSIDASE-LIKE PROTEIN-RELATED"/>
    <property type="match status" value="1"/>
</dbReference>
<dbReference type="SUPFAM" id="SSF51445">
    <property type="entry name" value="(Trans)glycosidases"/>
    <property type="match status" value="1"/>
</dbReference>
<organism evidence="3 4">
    <name type="scientific">Coraliomargarita algicola</name>
    <dbReference type="NCBI Taxonomy" id="3092156"/>
    <lineage>
        <taxon>Bacteria</taxon>
        <taxon>Pseudomonadati</taxon>
        <taxon>Verrucomicrobiota</taxon>
        <taxon>Opitutia</taxon>
        <taxon>Puniceicoccales</taxon>
        <taxon>Coraliomargaritaceae</taxon>
        <taxon>Coraliomargarita</taxon>
    </lineage>
</organism>
<feature type="domain" description="Carbohydrate-binding" evidence="2">
    <location>
        <begin position="754"/>
        <end position="946"/>
    </location>
</feature>
<dbReference type="Pfam" id="PF06452">
    <property type="entry name" value="CBM9_1"/>
    <property type="match status" value="1"/>
</dbReference>
<protein>
    <submittedName>
        <fullName evidence="3">Sugar-binding protein</fullName>
    </submittedName>
</protein>
<reference evidence="3 4" key="1">
    <citation type="submission" date="2023-11" db="EMBL/GenBank/DDBJ databases">
        <title>Coraliomargarita sp. nov., isolated from marine algae.</title>
        <authorList>
            <person name="Lee J.K."/>
            <person name="Baek J.H."/>
            <person name="Kim J.M."/>
            <person name="Choi D.G."/>
            <person name="Jeon C.O."/>
        </authorList>
    </citation>
    <scope>NUCLEOTIDE SEQUENCE [LARGE SCALE GENOMIC DNA]</scope>
    <source>
        <strain evidence="3 4">J2-16</strain>
    </source>
</reference>
<proteinExistence type="predicted"/>
<dbReference type="Proteomes" id="UP001324993">
    <property type="component" value="Chromosome"/>
</dbReference>
<dbReference type="PANTHER" id="PTHR12631">
    <property type="entry name" value="ALPHA-L-IDURONIDASE"/>
    <property type="match status" value="1"/>
</dbReference>
<name>A0ABZ0RG46_9BACT</name>
<dbReference type="Gene3D" id="2.60.40.1190">
    <property type="match status" value="1"/>
</dbReference>
<dbReference type="InterPro" id="IPR010502">
    <property type="entry name" value="Carb-bd_dom_fam9"/>
</dbReference>
<keyword evidence="4" id="KW-1185">Reference proteome</keyword>
<sequence>MTRIFIHLLLLTLLTGQIQSLNAAQSAQLSASFSENERWAIFQADDTVELILTLTGNRSEEDVLRWVVTDYLGQERDQGAIKVPAGDGKWETRIQAQDYGAGYFEVHLELEKSKVTVPREGTRRAGILAYGVLPDLEALPLEHVDDSRFGAQGTNFLLTEDLEGKVGNRNPLMPIYPLLGARWVYLNRHLAWLFPDGPDSFQARLDPEVFLRSSHYDADAGCAILVDMHSLPVWQREVPPGAKTDGNNTQAGQRFPPRDFSEYKDMIAQVVREQVVRRNTLFPNMAHNYYQISWEPDWHWKGSDEDFVAMYKAAYEAVHENDPDGLLLGPNSGVLKTGNKLLRRQFKIGLGNYLDGVLIHTYYISQQGKQELPDDMKEVVEMTREYVGADAKIINTEWGVGWRKTPEEDPNALRAETAEFMRGHLVTLGEGVDATFFFYTADHGKSGKGLLYNLRLETNKFGATKVAPKPVFMAAATATRMLEGTRSLGRIDYLGAGVLGYAFDRDGEYVMCLWSEDGEARDVAVPVGAGTQPIGLDPMGNPESLELEDGVVELSLDSIPVWIRGLDAAILPMGHADGTTIKTLPGEDVRLPEIAGREIRAAAFVAGTWRVEGMHAGVMRVPEDASVGPMLVKLVDAKTEELLQTIVVDVNPVVQMKQLKDVAPGQLEVLLSNARAETSEGGLRLLTGETVVAEKQVELEGGQDLKVAFPVRNLDVSEGLRLSYRDARGALCELSLSSPRKILTAHRAVSALTIDGQLDDWLLEDFQRYENKRFPELAERMDPRVAVRYDDKNLYIAVQLNDVEHRQTESPQGLWHADSIQIALAVDPDNPDRKNWQKLNIGRNSVHGHLNVYRDMGDAFSAGIVSEQDLSRAIVRSGDETVYEISIPWQHVALGLEAAPSRNYMGFGLMINNIDSTADGKKTRRQWIDVLGGMSFSKPEDMGQLEFR</sequence>
<dbReference type="Gene3D" id="3.20.20.80">
    <property type="entry name" value="Glycosidases"/>
    <property type="match status" value="1"/>
</dbReference>
<feature type="signal peptide" evidence="1">
    <location>
        <begin position="1"/>
        <end position="23"/>
    </location>
</feature>
<dbReference type="EMBL" id="CP138858">
    <property type="protein sequence ID" value="WPJ95051.1"/>
    <property type="molecule type" value="Genomic_DNA"/>
</dbReference>
<evidence type="ECO:0000256" key="1">
    <source>
        <dbReference type="SAM" id="SignalP"/>
    </source>
</evidence>
<dbReference type="InterPro" id="IPR017853">
    <property type="entry name" value="GH"/>
</dbReference>
<dbReference type="InterPro" id="IPR051923">
    <property type="entry name" value="Glycosyl_Hydrolase_39"/>
</dbReference>
<keyword evidence="1" id="KW-0732">Signal</keyword>
<accession>A0ABZ0RG46</accession>
<dbReference type="SUPFAM" id="SSF49344">
    <property type="entry name" value="CBD9-like"/>
    <property type="match status" value="1"/>
</dbReference>
<evidence type="ECO:0000313" key="4">
    <source>
        <dbReference type="Proteomes" id="UP001324993"/>
    </source>
</evidence>
<dbReference type="RefSeq" id="WP_319831953.1">
    <property type="nucleotide sequence ID" value="NZ_CP138858.1"/>
</dbReference>
<evidence type="ECO:0000259" key="2">
    <source>
        <dbReference type="Pfam" id="PF06452"/>
    </source>
</evidence>
<evidence type="ECO:0000313" key="3">
    <source>
        <dbReference type="EMBL" id="WPJ95051.1"/>
    </source>
</evidence>
<feature type="chain" id="PRO_5045348458" evidence="1">
    <location>
        <begin position="24"/>
        <end position="948"/>
    </location>
</feature>